<organism evidence="2 3">
    <name type="scientific">Phyllachora maydis</name>
    <dbReference type="NCBI Taxonomy" id="1825666"/>
    <lineage>
        <taxon>Eukaryota</taxon>
        <taxon>Fungi</taxon>
        <taxon>Dikarya</taxon>
        <taxon>Ascomycota</taxon>
        <taxon>Pezizomycotina</taxon>
        <taxon>Sordariomycetes</taxon>
        <taxon>Sordariomycetidae</taxon>
        <taxon>Phyllachorales</taxon>
        <taxon>Phyllachoraceae</taxon>
        <taxon>Phyllachora</taxon>
    </lineage>
</organism>
<sequence length="76" mass="8675">MKVLKILPWRIDQISKNSLPSRSSIGVVRMGGKEEKRWKMEQDGRTRKSSTTARSLVAHKNSSGCTKFRSAYMMSE</sequence>
<proteinExistence type="predicted"/>
<gene>
    <name evidence="2" type="ORF">P8C59_009190</name>
</gene>
<protein>
    <submittedName>
        <fullName evidence="2">Uncharacterized protein</fullName>
    </submittedName>
</protein>
<evidence type="ECO:0000256" key="1">
    <source>
        <dbReference type="SAM" id="MobiDB-lite"/>
    </source>
</evidence>
<keyword evidence="3" id="KW-1185">Reference proteome</keyword>
<feature type="compositionally biased region" description="Basic and acidic residues" evidence="1">
    <location>
        <begin position="31"/>
        <end position="46"/>
    </location>
</feature>
<dbReference type="EMBL" id="JAQQPM010000009">
    <property type="protein sequence ID" value="KAK2075031.1"/>
    <property type="molecule type" value="Genomic_DNA"/>
</dbReference>
<reference evidence="2" key="1">
    <citation type="journal article" date="2023" name="Mol. Plant Microbe Interact.">
        <title>Elucidating the Obligate Nature and Biological Capacity of an Invasive Fungal Corn Pathogen.</title>
        <authorList>
            <person name="MacCready J.S."/>
            <person name="Roggenkamp E.M."/>
            <person name="Gdanetz K."/>
            <person name="Chilvers M.I."/>
        </authorList>
    </citation>
    <scope>NUCLEOTIDE SEQUENCE</scope>
    <source>
        <strain evidence="2">PM02</strain>
    </source>
</reference>
<evidence type="ECO:0000313" key="3">
    <source>
        <dbReference type="Proteomes" id="UP001217918"/>
    </source>
</evidence>
<evidence type="ECO:0000313" key="2">
    <source>
        <dbReference type="EMBL" id="KAK2075031.1"/>
    </source>
</evidence>
<dbReference type="AlphaFoldDB" id="A0AAD9MKY6"/>
<dbReference type="Proteomes" id="UP001217918">
    <property type="component" value="Unassembled WGS sequence"/>
</dbReference>
<name>A0AAD9MKY6_9PEZI</name>
<feature type="region of interest" description="Disordered" evidence="1">
    <location>
        <begin position="30"/>
        <end position="53"/>
    </location>
</feature>
<comment type="caution">
    <text evidence="2">The sequence shown here is derived from an EMBL/GenBank/DDBJ whole genome shotgun (WGS) entry which is preliminary data.</text>
</comment>
<accession>A0AAD9MKY6</accession>